<evidence type="ECO:0000256" key="1">
    <source>
        <dbReference type="ARBA" id="ARBA00022630"/>
    </source>
</evidence>
<dbReference type="InterPro" id="IPR019923">
    <property type="entry name" value="Lucif-like_OxRdtase_MSMEG_2516"/>
</dbReference>
<evidence type="ECO:0000256" key="3">
    <source>
        <dbReference type="ARBA" id="ARBA00023002"/>
    </source>
</evidence>
<evidence type="ECO:0000256" key="4">
    <source>
        <dbReference type="ARBA" id="ARBA00023033"/>
    </source>
</evidence>
<dbReference type="NCBIfam" id="TIGR03621">
    <property type="entry name" value="F420_MSMEG_2516"/>
    <property type="match status" value="1"/>
</dbReference>
<dbReference type="PANTHER" id="PTHR42847">
    <property type="entry name" value="ALKANESULFONATE MONOOXYGENASE"/>
    <property type="match status" value="1"/>
</dbReference>
<dbReference type="InterPro" id="IPR036661">
    <property type="entry name" value="Luciferase-like_sf"/>
</dbReference>
<name>A0A286RYX3_STRAR</name>
<keyword evidence="1" id="KW-0285">Flavoprotein</keyword>
<keyword evidence="4" id="KW-0503">Monooxygenase</keyword>
<dbReference type="AlphaFoldDB" id="A0A286RYX3"/>
<evidence type="ECO:0000256" key="2">
    <source>
        <dbReference type="ARBA" id="ARBA00022643"/>
    </source>
</evidence>
<dbReference type="Pfam" id="PF00296">
    <property type="entry name" value="Bac_luciferase"/>
    <property type="match status" value="1"/>
</dbReference>
<evidence type="ECO:0000259" key="5">
    <source>
        <dbReference type="Pfam" id="PF00296"/>
    </source>
</evidence>
<feature type="domain" description="Luciferase-like" evidence="5">
    <location>
        <begin position="8"/>
        <end position="242"/>
    </location>
</feature>
<dbReference type="RefSeq" id="WP_114243095.1">
    <property type="nucleotide sequence ID" value="NZ_BMRN01000032.1"/>
</dbReference>
<dbReference type="SMR" id="A0A286RYX3"/>
<proteinExistence type="predicted"/>
<dbReference type="InterPro" id="IPR011251">
    <property type="entry name" value="Luciferase-like_dom"/>
</dbReference>
<sequence length="296" mass="32180">MTLPENRPFRFGVNLVAPAPRREWAEKARKVEDLGFDVLGVPDHLGAPAPFPALVAAAEATERIRVSTFVLNAAFHNPVLLAREVAGTDLLTDGRLEVGLAAGSIREGTGSDGVPFPSAGERVSQLERTVKELRGLMVNPDHSPQPVQPGGPPLLVAGNGDRVLRLAAEHADIIGFTGIFAGRGEFPQLASPEELDDRVALVRGQLGARAAEVELNLLVQQVIVTDDPRGTAEEWARHPLAHFTPEQLLAAPAWLIGTEREIADRLTEYRERFGFSYIVVLEPWLEKFAPVVELLK</sequence>
<evidence type="ECO:0000313" key="6">
    <source>
        <dbReference type="EMBL" id="ASX95239.1"/>
    </source>
</evidence>
<dbReference type="InterPro" id="IPR050172">
    <property type="entry name" value="SsuD_RutA_monooxygenase"/>
</dbReference>
<dbReference type="GeneID" id="95517920"/>
<dbReference type="EMBL" id="CP027306">
    <property type="protein sequence ID" value="AXE76432.1"/>
    <property type="molecule type" value="Genomic_DNA"/>
</dbReference>
<gene>
    <name evidence="7" type="ORF">C5746_05210</name>
</gene>
<keyword evidence="2" id="KW-0288">FMN</keyword>
<dbReference type="EMBL" id="KY173348">
    <property type="protein sequence ID" value="ASX95239.1"/>
    <property type="molecule type" value="Genomic_DNA"/>
</dbReference>
<dbReference type="Proteomes" id="UP000252698">
    <property type="component" value="Chromosome"/>
</dbReference>
<dbReference type="SUPFAM" id="SSF51679">
    <property type="entry name" value="Bacterial luciferase-like"/>
    <property type="match status" value="1"/>
</dbReference>
<evidence type="ECO:0000313" key="8">
    <source>
        <dbReference type="Proteomes" id="UP000252698"/>
    </source>
</evidence>
<dbReference type="PANTHER" id="PTHR42847:SF4">
    <property type="entry name" value="ALKANESULFONATE MONOOXYGENASE-RELATED"/>
    <property type="match status" value="1"/>
</dbReference>
<dbReference type="KEGG" id="sata:C5746_05210"/>
<dbReference type="GO" id="GO:0046306">
    <property type="term" value="P:alkanesulfonate catabolic process"/>
    <property type="evidence" value="ECO:0007669"/>
    <property type="project" value="TreeGrafter"/>
</dbReference>
<reference evidence="6" key="1">
    <citation type="journal article" date="2017" name="Nat. Commun.">
        <title>Biosynthesis of ilamycins featuring unusual building blocks and engineered production of enhanced anti-tuberculosis agents.</title>
        <authorList>
            <person name="Ma J."/>
            <person name="Huang H."/>
            <person name="Xie Y."/>
            <person name="Liu Z."/>
            <person name="Zhao J."/>
            <person name="Zhang C."/>
            <person name="Jia Y."/>
            <person name="Zhang Y."/>
            <person name="Zhang H."/>
            <person name="Zhang T."/>
            <person name="Ju J."/>
        </authorList>
    </citation>
    <scope>NUCLEOTIDE SEQUENCE</scope>
    <source>
        <strain evidence="6">SCSIO ZH16</strain>
    </source>
</reference>
<dbReference type="GO" id="GO:0008726">
    <property type="term" value="F:alkanesulfonate monooxygenase activity"/>
    <property type="evidence" value="ECO:0007669"/>
    <property type="project" value="TreeGrafter"/>
</dbReference>
<accession>A0A286RYX3</accession>
<evidence type="ECO:0000313" key="7">
    <source>
        <dbReference type="EMBL" id="AXE76432.1"/>
    </source>
</evidence>
<keyword evidence="3" id="KW-0560">Oxidoreductase</keyword>
<organism evidence="6">
    <name type="scientific">Streptomyces atratus</name>
    <dbReference type="NCBI Taxonomy" id="1893"/>
    <lineage>
        <taxon>Bacteria</taxon>
        <taxon>Bacillati</taxon>
        <taxon>Actinomycetota</taxon>
        <taxon>Actinomycetes</taxon>
        <taxon>Kitasatosporales</taxon>
        <taxon>Streptomycetaceae</taxon>
        <taxon>Streptomyces</taxon>
    </lineage>
</organism>
<reference evidence="7 8" key="2">
    <citation type="journal article" date="2018" name="Front. Microbiol.">
        <title>Genome Sequencing of Streptomyces atratus SCSIOZH16 and Activation Production of Nocardamine via Metabolic Engineering.</title>
        <authorList>
            <person name="Li Y."/>
            <person name="Zhang C."/>
            <person name="Liu C."/>
            <person name="Ju J."/>
            <person name="Ma J."/>
        </authorList>
    </citation>
    <scope>NUCLEOTIDE SEQUENCE [LARGE SCALE GENOMIC DNA]</scope>
    <source>
        <strain evidence="7 8">SCSIO_ZH16</strain>
    </source>
</reference>
<dbReference type="Gene3D" id="3.20.20.30">
    <property type="entry name" value="Luciferase-like domain"/>
    <property type="match status" value="1"/>
</dbReference>
<protein>
    <submittedName>
        <fullName evidence="6">IlaQ</fullName>
    </submittedName>
    <submittedName>
        <fullName evidence="7">LLM class F420-dependent oxidoreductase</fullName>
    </submittedName>
</protein>